<proteinExistence type="predicted"/>
<reference evidence="1" key="1">
    <citation type="journal article" date="2015" name="PLoS Biol.">
        <title>The Discovery, Distribution, and Evolution of Viruses Associated with Drosophila melanogaster.</title>
        <authorList>
            <person name="Webster C.L."/>
            <person name="Waldron F.M."/>
            <person name="Robertson S."/>
            <person name="Crowson D."/>
            <person name="Ferrari G."/>
            <person name="Quintana J.F."/>
            <person name="Brouqui J.M."/>
            <person name="Bayne E.H."/>
            <person name="Longdon B."/>
            <person name="Buck A.H."/>
            <person name="Lazzaro B.P."/>
            <person name="Akorli J."/>
            <person name="Haddrill P.R."/>
            <person name="Obbard D.J."/>
        </authorList>
    </citation>
    <scope>NUCLEOTIDE SEQUENCE</scope>
</reference>
<name>A0A0F7KIS6_9VIRU</name>
<evidence type="ECO:0000313" key="1">
    <source>
        <dbReference type="EMBL" id="AKH40325.1"/>
    </source>
</evidence>
<sequence>MTTMPEESNKMVPETHPMLINSIMNFNIPMPKCNYSIESRRRICKKAHKRKHNTEFIRQQHRIDECDRERPSIQEQLQQLDGWDQFSEIAIDGQNGTTKSSLAKSLNRVYLKINELFPKISCGSDYNHRPVKSLDYILFHLMVKSSNSIWDRCMYSNLIFYYVHHLMFIFANSSIPNDETIIWPILNNMALDTGLLETLDLAQSIRNVPTLFLVCSNIDLIGESLRNRGIKTNSLNDIWNSKEYNYQMAQYHVYRWFGKIMKYPVFDIVDFFKEGMIVDDIRILIASKIDIPNNQSCKNNIGQCTCPVKGVDNNSQDNPHCTNIPDQTKYDKFDNII</sequence>
<accession>A0A0F7KIS6</accession>
<protein>
    <submittedName>
        <fullName evidence="1">Putative gp34-like protein</fullName>
    </submittedName>
</protein>
<dbReference type="EMBL" id="KP714101">
    <property type="protein sequence ID" value="AKH40325.1"/>
    <property type="molecule type" value="Genomic_DNA"/>
</dbReference>
<organism evidence="1">
    <name type="scientific">Kallithea virus</name>
    <dbReference type="NCBI Taxonomy" id="1654582"/>
    <lineage>
        <taxon>Viruses</taxon>
        <taxon>Viruses incertae sedis</taxon>
        <taxon>Naldaviricetes</taxon>
        <taxon>Lefavirales</taxon>
        <taxon>Nudiviridae</taxon>
        <taxon>Alphanudivirus</taxon>
        <taxon>Alphanudivirus dromelanogasteris</taxon>
    </lineage>
</organism>